<dbReference type="InterPro" id="IPR024790">
    <property type="entry name" value="APC4_long_dom"/>
</dbReference>
<dbReference type="PANTHER" id="PTHR13260:SF0">
    <property type="entry name" value="ANAPHASE-PROMOTING COMPLEX SUBUNIT 4"/>
    <property type="match status" value="1"/>
</dbReference>
<evidence type="ECO:0000313" key="10">
    <source>
        <dbReference type="Proteomes" id="UP001151699"/>
    </source>
</evidence>
<keyword evidence="3" id="KW-0498">Mitosis</keyword>
<dbReference type="Proteomes" id="UP001151699">
    <property type="component" value="Chromosome X"/>
</dbReference>
<dbReference type="InterPro" id="IPR015943">
    <property type="entry name" value="WD40/YVTN_repeat-like_dom_sf"/>
</dbReference>
<keyword evidence="5" id="KW-0131">Cell cycle</keyword>
<dbReference type="Pfam" id="PF12894">
    <property type="entry name" value="ANAPC4_WD40"/>
    <property type="match status" value="1"/>
</dbReference>
<dbReference type="InterPro" id="IPR036322">
    <property type="entry name" value="WD40_repeat_dom_sf"/>
</dbReference>
<feature type="domain" description="Anaphase-promoting complex subunit 4-like WD40" evidence="7">
    <location>
        <begin position="22"/>
        <end position="110"/>
    </location>
</feature>
<dbReference type="PANTHER" id="PTHR13260">
    <property type="entry name" value="ANAPHASE PROMOTING COMPLEX SUBUNIT 4 APC4"/>
    <property type="match status" value="1"/>
</dbReference>
<proteinExistence type="predicted"/>
<reference evidence="9" key="1">
    <citation type="submission" date="2022-07" db="EMBL/GenBank/DDBJ databases">
        <authorList>
            <person name="Trinca V."/>
            <person name="Uliana J.V.C."/>
            <person name="Torres T.T."/>
            <person name="Ward R.J."/>
            <person name="Monesi N."/>
        </authorList>
    </citation>
    <scope>NUCLEOTIDE SEQUENCE</scope>
    <source>
        <strain evidence="9">HSMRA1968</strain>
        <tissue evidence="9">Whole embryos</tissue>
    </source>
</reference>
<dbReference type="Gene3D" id="2.130.10.10">
    <property type="entry name" value="YVTN repeat-like/Quinoprotein amine dehydrogenase"/>
    <property type="match status" value="1"/>
</dbReference>
<dbReference type="GO" id="GO:0034399">
    <property type="term" value="C:nuclear periphery"/>
    <property type="evidence" value="ECO:0007669"/>
    <property type="project" value="TreeGrafter"/>
</dbReference>
<evidence type="ECO:0000256" key="3">
    <source>
        <dbReference type="ARBA" id="ARBA00022776"/>
    </source>
</evidence>
<dbReference type="AlphaFoldDB" id="A0A9Q0MZ07"/>
<dbReference type="OrthoDB" id="2110451at2759"/>
<dbReference type="InterPro" id="IPR024977">
    <property type="entry name" value="Apc4-like_WD40_dom"/>
</dbReference>
<evidence type="ECO:0000256" key="6">
    <source>
        <dbReference type="SAM" id="Phobius"/>
    </source>
</evidence>
<dbReference type="SUPFAM" id="SSF50978">
    <property type="entry name" value="WD40 repeat-like"/>
    <property type="match status" value="1"/>
</dbReference>
<keyword evidence="2" id="KW-0132">Cell division</keyword>
<organism evidence="9 10">
    <name type="scientific">Pseudolycoriella hygida</name>
    <dbReference type="NCBI Taxonomy" id="35572"/>
    <lineage>
        <taxon>Eukaryota</taxon>
        <taxon>Metazoa</taxon>
        <taxon>Ecdysozoa</taxon>
        <taxon>Arthropoda</taxon>
        <taxon>Hexapoda</taxon>
        <taxon>Insecta</taxon>
        <taxon>Pterygota</taxon>
        <taxon>Neoptera</taxon>
        <taxon>Endopterygota</taxon>
        <taxon>Diptera</taxon>
        <taxon>Nematocera</taxon>
        <taxon>Sciaroidea</taxon>
        <taxon>Sciaridae</taxon>
        <taxon>Pseudolycoriella</taxon>
    </lineage>
</organism>
<keyword evidence="4" id="KW-0833">Ubl conjugation pathway</keyword>
<keyword evidence="6" id="KW-0472">Membrane</keyword>
<feature type="transmembrane region" description="Helical" evidence="6">
    <location>
        <begin position="160"/>
        <end position="181"/>
    </location>
</feature>
<dbReference type="InterPro" id="IPR024789">
    <property type="entry name" value="APC4"/>
</dbReference>
<dbReference type="GO" id="GO:0070979">
    <property type="term" value="P:protein K11-linked ubiquitination"/>
    <property type="evidence" value="ECO:0007669"/>
    <property type="project" value="TreeGrafter"/>
</dbReference>
<evidence type="ECO:0000256" key="2">
    <source>
        <dbReference type="ARBA" id="ARBA00022618"/>
    </source>
</evidence>
<evidence type="ECO:0000256" key="5">
    <source>
        <dbReference type="ARBA" id="ARBA00023306"/>
    </source>
</evidence>
<dbReference type="GO" id="GO:0031145">
    <property type="term" value="P:anaphase-promoting complex-dependent catabolic process"/>
    <property type="evidence" value="ECO:0007669"/>
    <property type="project" value="InterPro"/>
</dbReference>
<evidence type="ECO:0000256" key="4">
    <source>
        <dbReference type="ARBA" id="ARBA00022786"/>
    </source>
</evidence>
<evidence type="ECO:0000313" key="9">
    <source>
        <dbReference type="EMBL" id="KAJ6640094.1"/>
    </source>
</evidence>
<dbReference type="Pfam" id="PF12896">
    <property type="entry name" value="ANAPC4"/>
    <property type="match status" value="1"/>
</dbReference>
<dbReference type="EMBL" id="WJQU01000003">
    <property type="protein sequence ID" value="KAJ6640094.1"/>
    <property type="molecule type" value="Genomic_DNA"/>
</dbReference>
<evidence type="ECO:0000259" key="7">
    <source>
        <dbReference type="Pfam" id="PF12894"/>
    </source>
</evidence>
<dbReference type="GO" id="GO:0051301">
    <property type="term" value="P:cell division"/>
    <property type="evidence" value="ECO:0007669"/>
    <property type="project" value="UniProtKB-KW"/>
</dbReference>
<sequence length="742" mass="84012">MSYSSAMRLFCQKIFGFKIELMKWCNRMDLLAISTDKGEVIIRRLNFQRIWTHPPPKDGIKVRGIDFRPDEKIIAIGYNTGLVILLDIGTQNEISSFNVNSDITCFSWTQSNKEIEDSTDDETPFASHDTYLPPLPSFTSLSSSARKSDNLPTKSNPKRVINFLVIGLSSGVIHTLVFGILPCGQLDVGAKINVPSSQFQIVDAKLSVDSKQIFVSVKLGNMFKVYIFENELFPTFSLPLLRVAVQHGLILNTMVYIDDVIQSIIEAWETALLEMDIKLAKYASSQEPGTVSADFLELLMLGEPSQSLASFLANELTEKGLKKLGNSFDISYSTIQKLVVEPLHAGILNVCYHLNTVKGMSRNVYYYKPILGKLSNAVFQNAGAFLIKAMELQQAIEQSTRDYKLFWAWLNNVMVRLMEENTPDDCAAFSQQDIIYLTEFLSNFDICDDKDGDAEPMTRKKFNLERVGQYLENKNLEIESRNDTTQEWNQLLEDNHCMKKCELIYPHHKHLSLVQQHNLLKKCIGDLFSTPEKLISKEFRLKAEINCFEVLETSTVVADHVNVEADNVSLLAMLIDKNQLMIIEFNPKSNTFGAVRLVFQARPFIEGNEKFATFGTLKFHHIQFYNAGILSILLDSQTDTRQMNCFIQFPLSGLKMKFAYQKVGFTGNVMTATPLYNFYDLIEPTSVRVIDGFDGNMIAVSGCRKVASILSESQKGIRLYEMEVEDEDEDMETTLDSSATQN</sequence>
<dbReference type="GO" id="GO:0005680">
    <property type="term" value="C:anaphase-promoting complex"/>
    <property type="evidence" value="ECO:0007669"/>
    <property type="project" value="InterPro"/>
</dbReference>
<evidence type="ECO:0000259" key="8">
    <source>
        <dbReference type="Pfam" id="PF12896"/>
    </source>
</evidence>
<keyword evidence="10" id="KW-1185">Reference proteome</keyword>
<name>A0A9Q0MZ07_9DIPT</name>
<accession>A0A9Q0MZ07</accession>
<protein>
    <recommendedName>
        <fullName evidence="1">Anaphase-promoting complex subunit 4</fullName>
    </recommendedName>
</protein>
<keyword evidence="6" id="KW-1133">Transmembrane helix</keyword>
<gene>
    <name evidence="9" type="primary">Anapc4</name>
    <name evidence="9" type="ORF">Bhyg_12843</name>
</gene>
<keyword evidence="6" id="KW-0812">Transmembrane</keyword>
<feature type="domain" description="Anaphase-promoting complex subunit 4 long" evidence="8">
    <location>
        <begin position="228"/>
        <end position="420"/>
    </location>
</feature>
<evidence type="ECO:0000256" key="1">
    <source>
        <dbReference type="ARBA" id="ARBA00016067"/>
    </source>
</evidence>
<comment type="caution">
    <text evidence="9">The sequence shown here is derived from an EMBL/GenBank/DDBJ whole genome shotgun (WGS) entry which is preliminary data.</text>
</comment>